<gene>
    <name evidence="2" type="ORF">SAMN06296036_102372</name>
</gene>
<evidence type="ECO:0000313" key="3">
    <source>
        <dbReference type="Proteomes" id="UP000192907"/>
    </source>
</evidence>
<dbReference type="STRING" id="1513793.SAMN06296036_102372"/>
<dbReference type="Proteomes" id="UP000192907">
    <property type="component" value="Unassembled WGS sequence"/>
</dbReference>
<keyword evidence="1" id="KW-1133">Transmembrane helix</keyword>
<dbReference type="AlphaFoldDB" id="A0A1Y6B7W4"/>
<dbReference type="EMBL" id="FWZT01000002">
    <property type="protein sequence ID" value="SME97631.1"/>
    <property type="molecule type" value="Genomic_DNA"/>
</dbReference>
<keyword evidence="1" id="KW-0812">Transmembrane</keyword>
<organism evidence="2 3">
    <name type="scientific">Pseudobacteriovorax antillogorgiicola</name>
    <dbReference type="NCBI Taxonomy" id="1513793"/>
    <lineage>
        <taxon>Bacteria</taxon>
        <taxon>Pseudomonadati</taxon>
        <taxon>Bdellovibrionota</taxon>
        <taxon>Oligoflexia</taxon>
        <taxon>Oligoflexales</taxon>
        <taxon>Pseudobacteriovoracaceae</taxon>
        <taxon>Pseudobacteriovorax</taxon>
    </lineage>
</organism>
<proteinExistence type="predicted"/>
<dbReference type="RefSeq" id="WP_132315036.1">
    <property type="nucleotide sequence ID" value="NZ_FWZT01000002.1"/>
</dbReference>
<feature type="transmembrane region" description="Helical" evidence="1">
    <location>
        <begin position="31"/>
        <end position="50"/>
    </location>
</feature>
<sequence>MNWWVTAALAAFLVFFASRGGLPAILSVAKVLAPFVLFYFAVKHITLFLFPDKKEKKSFPKDSERDASDPNVIRICPSCGREENSCLKCKMGFKPRS</sequence>
<protein>
    <submittedName>
        <fullName evidence="2">Uncharacterized protein</fullName>
    </submittedName>
</protein>
<accession>A0A1Y6B7W4</accession>
<evidence type="ECO:0000313" key="2">
    <source>
        <dbReference type="EMBL" id="SME97631.1"/>
    </source>
</evidence>
<evidence type="ECO:0000256" key="1">
    <source>
        <dbReference type="SAM" id="Phobius"/>
    </source>
</evidence>
<name>A0A1Y6B7W4_9BACT</name>
<keyword evidence="3" id="KW-1185">Reference proteome</keyword>
<reference evidence="3" key="1">
    <citation type="submission" date="2017-04" db="EMBL/GenBank/DDBJ databases">
        <authorList>
            <person name="Varghese N."/>
            <person name="Submissions S."/>
        </authorList>
    </citation>
    <scope>NUCLEOTIDE SEQUENCE [LARGE SCALE GENOMIC DNA]</scope>
    <source>
        <strain evidence="3">RKEM611</strain>
    </source>
</reference>
<keyword evidence="1" id="KW-0472">Membrane</keyword>